<reference evidence="2 3" key="1">
    <citation type="journal article" date="2024" name="Nat. Commun.">
        <title>Phylogenomics reveals the evolutionary origins of lichenization in chlorophyte algae.</title>
        <authorList>
            <person name="Puginier C."/>
            <person name="Libourel C."/>
            <person name="Otte J."/>
            <person name="Skaloud P."/>
            <person name="Haon M."/>
            <person name="Grisel S."/>
            <person name="Petersen M."/>
            <person name="Berrin J.G."/>
            <person name="Delaux P.M."/>
            <person name="Dal Grande F."/>
            <person name="Keller J."/>
        </authorList>
    </citation>
    <scope>NUCLEOTIDE SEQUENCE [LARGE SCALE GENOMIC DNA]</scope>
    <source>
        <strain evidence="2 3">SAG 2523</strain>
    </source>
</reference>
<feature type="region of interest" description="Disordered" evidence="1">
    <location>
        <begin position="1"/>
        <end position="92"/>
    </location>
</feature>
<evidence type="ECO:0000256" key="1">
    <source>
        <dbReference type="SAM" id="MobiDB-lite"/>
    </source>
</evidence>
<dbReference type="Proteomes" id="UP001485043">
    <property type="component" value="Unassembled WGS sequence"/>
</dbReference>
<gene>
    <name evidence="2" type="ORF">WJX84_004582</name>
</gene>
<comment type="caution">
    <text evidence="2">The sequence shown here is derived from an EMBL/GenBank/DDBJ whole genome shotgun (WGS) entry which is preliminary data.</text>
</comment>
<protein>
    <submittedName>
        <fullName evidence="2">Uncharacterized protein</fullName>
    </submittedName>
</protein>
<proteinExistence type="predicted"/>
<accession>A0AAW1RDW2</accession>
<organism evidence="2 3">
    <name type="scientific">Apatococcus fuscideae</name>
    <dbReference type="NCBI Taxonomy" id="2026836"/>
    <lineage>
        <taxon>Eukaryota</taxon>
        <taxon>Viridiplantae</taxon>
        <taxon>Chlorophyta</taxon>
        <taxon>core chlorophytes</taxon>
        <taxon>Trebouxiophyceae</taxon>
        <taxon>Chlorellales</taxon>
        <taxon>Chlorellaceae</taxon>
        <taxon>Apatococcus</taxon>
    </lineage>
</organism>
<feature type="non-terminal residue" evidence="2">
    <location>
        <position position="92"/>
    </location>
</feature>
<name>A0AAW1RDW2_9CHLO</name>
<evidence type="ECO:0000313" key="3">
    <source>
        <dbReference type="Proteomes" id="UP001485043"/>
    </source>
</evidence>
<dbReference type="AlphaFoldDB" id="A0AAW1RDW2"/>
<feature type="compositionally biased region" description="Low complexity" evidence="1">
    <location>
        <begin position="64"/>
        <end position="75"/>
    </location>
</feature>
<evidence type="ECO:0000313" key="2">
    <source>
        <dbReference type="EMBL" id="KAK9831476.1"/>
    </source>
</evidence>
<dbReference type="EMBL" id="JALJOV010002315">
    <property type="protein sequence ID" value="KAK9831476.1"/>
    <property type="molecule type" value="Genomic_DNA"/>
</dbReference>
<keyword evidence="3" id="KW-1185">Reference proteome</keyword>
<sequence length="92" mass="9508">MIKGRQFYCNADSVKGGPPTVPNPGAETTPGDPQPPPNPGFGVGRKLQQDAVVAQNGPTYNQVPNPQGNGPPNNGRRLLDNGLAPVVTPVQA</sequence>